<proteinExistence type="predicted"/>
<name>A0AAV4TXR2_CAEEX</name>
<accession>A0AAV4TXR2</accession>
<reference evidence="2 3" key="1">
    <citation type="submission" date="2021-06" db="EMBL/GenBank/DDBJ databases">
        <title>Caerostris extrusa draft genome.</title>
        <authorList>
            <person name="Kono N."/>
            <person name="Arakawa K."/>
        </authorList>
    </citation>
    <scope>NUCLEOTIDE SEQUENCE [LARGE SCALE GENOMIC DNA]</scope>
</reference>
<keyword evidence="3" id="KW-1185">Reference proteome</keyword>
<dbReference type="AlphaFoldDB" id="A0AAV4TXR2"/>
<evidence type="ECO:0000256" key="1">
    <source>
        <dbReference type="SAM" id="MobiDB-lite"/>
    </source>
</evidence>
<dbReference type="EMBL" id="BPLR01012054">
    <property type="protein sequence ID" value="GIY50989.1"/>
    <property type="molecule type" value="Genomic_DNA"/>
</dbReference>
<comment type="caution">
    <text evidence="2">The sequence shown here is derived from an EMBL/GenBank/DDBJ whole genome shotgun (WGS) entry which is preliminary data.</text>
</comment>
<protein>
    <submittedName>
        <fullName evidence="2">Uncharacterized protein</fullName>
    </submittedName>
</protein>
<sequence length="129" mass="14477">MNRKRGMEKPPLEVGQPLRQVCRSTDGGLLLSYSWVVGEGKDVASTPSPTPQLPNDSLEHREKEKTLTISFSSIHILMSREKGEGRPPWKSDDHSDKSVVQQMEDFFLSCHVTQKIGTSIPLADRKSFL</sequence>
<feature type="region of interest" description="Disordered" evidence="1">
    <location>
        <begin position="41"/>
        <end position="62"/>
    </location>
</feature>
<evidence type="ECO:0000313" key="2">
    <source>
        <dbReference type="EMBL" id="GIY50989.1"/>
    </source>
</evidence>
<organism evidence="2 3">
    <name type="scientific">Caerostris extrusa</name>
    <name type="common">Bark spider</name>
    <name type="synonym">Caerostris bankana</name>
    <dbReference type="NCBI Taxonomy" id="172846"/>
    <lineage>
        <taxon>Eukaryota</taxon>
        <taxon>Metazoa</taxon>
        <taxon>Ecdysozoa</taxon>
        <taxon>Arthropoda</taxon>
        <taxon>Chelicerata</taxon>
        <taxon>Arachnida</taxon>
        <taxon>Araneae</taxon>
        <taxon>Araneomorphae</taxon>
        <taxon>Entelegynae</taxon>
        <taxon>Araneoidea</taxon>
        <taxon>Araneidae</taxon>
        <taxon>Caerostris</taxon>
    </lineage>
</organism>
<dbReference type="Proteomes" id="UP001054945">
    <property type="component" value="Unassembled WGS sequence"/>
</dbReference>
<evidence type="ECO:0000313" key="3">
    <source>
        <dbReference type="Proteomes" id="UP001054945"/>
    </source>
</evidence>
<gene>
    <name evidence="2" type="ORF">CEXT_340211</name>
</gene>